<dbReference type="GO" id="GO:0004383">
    <property type="term" value="F:guanylate cyclase activity"/>
    <property type="evidence" value="ECO:0007669"/>
    <property type="project" value="UniProtKB-EC"/>
</dbReference>
<dbReference type="InterPro" id="IPR042463">
    <property type="entry name" value="HNOB_dom_associated_sf"/>
</dbReference>
<dbReference type="Gene3D" id="3.30.70.1230">
    <property type="entry name" value="Nucleotide cyclase"/>
    <property type="match status" value="1"/>
</dbReference>
<name>A0A8B6CTT3_MYTGA</name>
<dbReference type="GO" id="GO:0070026">
    <property type="term" value="F:nitric oxide binding"/>
    <property type="evidence" value="ECO:0007669"/>
    <property type="project" value="TreeGrafter"/>
</dbReference>
<evidence type="ECO:0000256" key="3">
    <source>
        <dbReference type="ARBA" id="ARBA00023239"/>
    </source>
</evidence>
<dbReference type="Pfam" id="PF07701">
    <property type="entry name" value="HNOBA"/>
    <property type="match status" value="1"/>
</dbReference>
<feature type="coiled-coil region" evidence="6">
    <location>
        <begin position="110"/>
        <end position="137"/>
    </location>
</feature>
<feature type="compositionally biased region" description="Basic and acidic residues" evidence="7">
    <location>
        <begin position="510"/>
        <end position="520"/>
    </location>
</feature>
<dbReference type="InterPro" id="IPR001054">
    <property type="entry name" value="A/G_cyclase"/>
</dbReference>
<keyword evidence="3 5" id="KW-0456">Lyase</keyword>
<evidence type="ECO:0000256" key="5">
    <source>
        <dbReference type="RuleBase" id="RU000405"/>
    </source>
</evidence>
<dbReference type="InterPro" id="IPR029787">
    <property type="entry name" value="Nucleotide_cyclase"/>
</dbReference>
<keyword evidence="2" id="KW-0547">Nucleotide-binding</keyword>
<keyword evidence="4" id="KW-0141">cGMP biosynthesis</keyword>
<dbReference type="GO" id="GO:0000166">
    <property type="term" value="F:nucleotide binding"/>
    <property type="evidence" value="ECO:0007669"/>
    <property type="project" value="UniProtKB-KW"/>
</dbReference>
<dbReference type="SUPFAM" id="SSF55073">
    <property type="entry name" value="Nucleotide cyclase"/>
    <property type="match status" value="1"/>
</dbReference>
<evidence type="ECO:0000259" key="8">
    <source>
        <dbReference type="PROSITE" id="PS50125"/>
    </source>
</evidence>
<dbReference type="GO" id="GO:0008074">
    <property type="term" value="C:guanylate cyclase complex, soluble"/>
    <property type="evidence" value="ECO:0007669"/>
    <property type="project" value="TreeGrafter"/>
</dbReference>
<dbReference type="CDD" id="cd07302">
    <property type="entry name" value="CHD"/>
    <property type="match status" value="1"/>
</dbReference>
<dbReference type="Proteomes" id="UP000596742">
    <property type="component" value="Unassembled WGS sequence"/>
</dbReference>
<keyword evidence="6" id="KW-0175">Coiled coil</keyword>
<evidence type="ECO:0000313" key="9">
    <source>
        <dbReference type="EMBL" id="VDI10078.1"/>
    </source>
</evidence>
<reference evidence="9" key="1">
    <citation type="submission" date="2018-11" db="EMBL/GenBank/DDBJ databases">
        <authorList>
            <person name="Alioto T."/>
            <person name="Alioto T."/>
        </authorList>
    </citation>
    <scope>NUCLEOTIDE SEQUENCE</scope>
</reference>
<comment type="caution">
    <text evidence="9">The sequence shown here is derived from an EMBL/GenBank/DDBJ whole genome shotgun (WGS) entry which is preliminary data.</text>
</comment>
<sequence length="531" mass="59818">MNQIQVHTNNVFELLSVFGVSRKSYYFPTKEEDQSGTSQAQSDDFLEDDDGKCLHLKGQMLYMKEWDQIIFLGIPVLQNLDAMFRAGLFINDLSLHDSSRDLVLAGTQQSAELKLALDQEQQKSKILEESMEKLDAEMKRTDSLLYQMIPKQVADRLRRGEPAITTCQVFENVTILFSDVVGFTTICSRITPMEVVSMLNAMYTCFDRLSETHGVYKVETIGDAYMVVAGAPEICPDHSARILDMALDMINVIVDLRDPSTGGSMKIRIGIHTGNAVAGVVGIKMPRYCLFGDTVNTASRMETNGESMKIHVGETTYRFVQDDDYILHERGTIDVKGKGTMKTYWLLGKGSKVNENLLGQRSTTPDDNISMCPMASIVMEEMSRRSSSPDVNFSRSLDMCAMYSPVSFDDIHRNKIPITFRKEMQFKRNSNESSPIKLARNEQTCKTNGLNIHANSPEKIRTDLTKLNHVNENNLNGVLKNGFVTEKVNTNFSTPEMKKESNITVENHMKKNNNKEKLDTKSYQSSTCSIV</sequence>
<dbReference type="AlphaFoldDB" id="A0A8B6CTT3"/>
<evidence type="ECO:0000256" key="4">
    <source>
        <dbReference type="ARBA" id="ARBA00023293"/>
    </source>
</evidence>
<dbReference type="FunFam" id="3.30.70.1230:FF:000059">
    <property type="entry name" value="Guanylate cyclase"/>
    <property type="match status" value="1"/>
</dbReference>
<evidence type="ECO:0000256" key="1">
    <source>
        <dbReference type="ARBA" id="ARBA00012202"/>
    </source>
</evidence>
<dbReference type="InterPro" id="IPR018297">
    <property type="entry name" value="A/G_cyclase_CS"/>
</dbReference>
<feature type="domain" description="Guanylate cyclase" evidence="8">
    <location>
        <begin position="174"/>
        <end position="302"/>
    </location>
</feature>
<evidence type="ECO:0000256" key="2">
    <source>
        <dbReference type="ARBA" id="ARBA00022741"/>
    </source>
</evidence>
<dbReference type="PROSITE" id="PS50125">
    <property type="entry name" value="GUANYLATE_CYCLASE_2"/>
    <property type="match status" value="1"/>
</dbReference>
<dbReference type="PANTHER" id="PTHR45655:SF10">
    <property type="entry name" value="SOLUBLE GUANYLATE CYCLASE 88E"/>
    <property type="match status" value="1"/>
</dbReference>
<dbReference type="EMBL" id="UYJE01002364">
    <property type="protein sequence ID" value="VDI10078.1"/>
    <property type="molecule type" value="Genomic_DNA"/>
</dbReference>
<dbReference type="OrthoDB" id="6127067at2759"/>
<feature type="region of interest" description="Disordered" evidence="7">
    <location>
        <begin position="510"/>
        <end position="531"/>
    </location>
</feature>
<evidence type="ECO:0000256" key="6">
    <source>
        <dbReference type="SAM" id="Coils"/>
    </source>
</evidence>
<feature type="compositionally biased region" description="Polar residues" evidence="7">
    <location>
        <begin position="521"/>
        <end position="531"/>
    </location>
</feature>
<organism evidence="9 10">
    <name type="scientific">Mytilus galloprovincialis</name>
    <name type="common">Mediterranean mussel</name>
    <dbReference type="NCBI Taxonomy" id="29158"/>
    <lineage>
        <taxon>Eukaryota</taxon>
        <taxon>Metazoa</taxon>
        <taxon>Spiralia</taxon>
        <taxon>Lophotrochozoa</taxon>
        <taxon>Mollusca</taxon>
        <taxon>Bivalvia</taxon>
        <taxon>Autobranchia</taxon>
        <taxon>Pteriomorphia</taxon>
        <taxon>Mytilida</taxon>
        <taxon>Mytiloidea</taxon>
        <taxon>Mytilidae</taxon>
        <taxon>Mytilinae</taxon>
        <taxon>Mytilus</taxon>
    </lineage>
</organism>
<evidence type="ECO:0000256" key="7">
    <source>
        <dbReference type="SAM" id="MobiDB-lite"/>
    </source>
</evidence>
<dbReference type="Pfam" id="PF00211">
    <property type="entry name" value="Guanylate_cyc"/>
    <property type="match status" value="1"/>
</dbReference>
<keyword evidence="10" id="KW-1185">Reference proteome</keyword>
<dbReference type="PROSITE" id="PS00452">
    <property type="entry name" value="GUANYLATE_CYCLASE_1"/>
    <property type="match status" value="1"/>
</dbReference>
<dbReference type="InterPro" id="IPR011645">
    <property type="entry name" value="HNOB_dom_associated"/>
</dbReference>
<dbReference type="GO" id="GO:0038060">
    <property type="term" value="P:nitric oxide-cGMP-mediated signaling"/>
    <property type="evidence" value="ECO:0007669"/>
    <property type="project" value="TreeGrafter"/>
</dbReference>
<dbReference type="SMART" id="SM00044">
    <property type="entry name" value="CYCc"/>
    <property type="match status" value="1"/>
</dbReference>
<protein>
    <recommendedName>
        <fullName evidence="1">guanylate cyclase</fullName>
        <ecNumber evidence="1">4.6.1.2</ecNumber>
    </recommendedName>
</protein>
<dbReference type="GO" id="GO:0019826">
    <property type="term" value="F:oxygen sensor activity"/>
    <property type="evidence" value="ECO:0007669"/>
    <property type="project" value="TreeGrafter"/>
</dbReference>
<gene>
    <name evidence="9" type="ORF">MGAL_10B091457</name>
</gene>
<comment type="similarity">
    <text evidence="5">Belongs to the adenylyl cyclase class-4/guanylyl cyclase family.</text>
</comment>
<dbReference type="Gene3D" id="6.10.250.780">
    <property type="match status" value="1"/>
</dbReference>
<proteinExistence type="inferred from homology"/>
<dbReference type="PANTHER" id="PTHR45655">
    <property type="entry name" value="GUANYLATE CYCLASE SOLUBLE SUBUNIT BETA-2"/>
    <property type="match status" value="1"/>
</dbReference>
<dbReference type="GO" id="GO:0070482">
    <property type="term" value="P:response to oxygen levels"/>
    <property type="evidence" value="ECO:0007669"/>
    <property type="project" value="TreeGrafter"/>
</dbReference>
<evidence type="ECO:0000313" key="10">
    <source>
        <dbReference type="Proteomes" id="UP000596742"/>
    </source>
</evidence>
<dbReference type="EC" id="4.6.1.2" evidence="1"/>
<accession>A0A8B6CTT3</accession>
<dbReference type="Gene3D" id="3.30.450.260">
    <property type="entry name" value="Haem NO binding associated domain"/>
    <property type="match status" value="1"/>
</dbReference>